<protein>
    <recommendedName>
        <fullName evidence="3">DUF327 family protein</fullName>
    </recommendedName>
</protein>
<organism evidence="1 2">
    <name type="scientific">Treponema berlinense</name>
    <dbReference type="NCBI Taxonomy" id="225004"/>
    <lineage>
        <taxon>Bacteria</taxon>
        <taxon>Pseudomonadati</taxon>
        <taxon>Spirochaetota</taxon>
        <taxon>Spirochaetia</taxon>
        <taxon>Spirochaetales</taxon>
        <taxon>Treponemataceae</taxon>
        <taxon>Treponema</taxon>
    </lineage>
</organism>
<keyword evidence="2" id="KW-1185">Reference proteome</keyword>
<dbReference type="InterPro" id="IPR005585">
    <property type="entry name" value="DUF327"/>
</dbReference>
<proteinExistence type="predicted"/>
<dbReference type="OrthoDB" id="371181at2"/>
<dbReference type="InterPro" id="IPR024042">
    <property type="entry name" value="TM1646-like_dom_sf"/>
</dbReference>
<evidence type="ECO:0008006" key="3">
    <source>
        <dbReference type="Google" id="ProtNLM"/>
    </source>
</evidence>
<dbReference type="GeneID" id="303368007"/>
<name>A0A1T4PYJ5_9SPIR</name>
<evidence type="ECO:0000313" key="1">
    <source>
        <dbReference type="EMBL" id="SJZ96640.1"/>
    </source>
</evidence>
<sequence>MAGIDTIKNQLLYFAATQEAARQKAREASKNSKTATAKKSVFANSLQKKQEEFNLASEGLPIELAGMEIEEAIVFLKDELDSAGDKLASDQSLEQIENYRKKLSNFMKYVTRNNYEVLIYKRKKRGFPLIDTKTGKPAYFVQIQVINEKLETLTNDIIYNHSKNLNILAKIEELNGLIVDLLAD</sequence>
<dbReference type="RefSeq" id="WP_078931510.1">
    <property type="nucleotide sequence ID" value="NZ_FUXC01000011.1"/>
</dbReference>
<dbReference type="Gene3D" id="1.20.120.490">
    <property type="entry name" value="Hypothetical protein TM1646-like domain"/>
    <property type="match status" value="1"/>
</dbReference>
<dbReference type="Proteomes" id="UP000190395">
    <property type="component" value="Unassembled WGS sequence"/>
</dbReference>
<gene>
    <name evidence="1" type="ORF">SAMN02745152_01779</name>
</gene>
<reference evidence="1 2" key="1">
    <citation type="submission" date="2017-02" db="EMBL/GenBank/DDBJ databases">
        <authorList>
            <person name="Peterson S.W."/>
        </authorList>
    </citation>
    <scope>NUCLEOTIDE SEQUENCE [LARGE SCALE GENOMIC DNA]</scope>
    <source>
        <strain evidence="1 2">ATCC BAA-909</strain>
    </source>
</reference>
<evidence type="ECO:0000313" key="2">
    <source>
        <dbReference type="Proteomes" id="UP000190395"/>
    </source>
</evidence>
<dbReference type="SUPFAM" id="SSF158397">
    <property type="entry name" value="TM1646-like"/>
    <property type="match status" value="1"/>
</dbReference>
<dbReference type="STRING" id="225004.SAMN02745152_01779"/>
<accession>A0A1T4PYJ5</accession>
<dbReference type="EMBL" id="FUXC01000011">
    <property type="protein sequence ID" value="SJZ96640.1"/>
    <property type="molecule type" value="Genomic_DNA"/>
</dbReference>
<dbReference type="Pfam" id="PF03885">
    <property type="entry name" value="DUF327"/>
    <property type="match status" value="1"/>
</dbReference>
<dbReference type="AlphaFoldDB" id="A0A1T4PYJ5"/>